<feature type="signal peptide" evidence="1">
    <location>
        <begin position="1"/>
        <end position="26"/>
    </location>
</feature>
<dbReference type="PANTHER" id="PTHR42059:SF1">
    <property type="entry name" value="TNT DOMAIN-CONTAINING PROTEIN"/>
    <property type="match status" value="1"/>
</dbReference>
<proteinExistence type="predicted"/>
<evidence type="ECO:0000256" key="1">
    <source>
        <dbReference type="SAM" id="SignalP"/>
    </source>
</evidence>
<accession>A0ABW0X3P9</accession>
<feature type="chain" id="PRO_5045299123" evidence="1">
    <location>
        <begin position="27"/>
        <end position="236"/>
    </location>
</feature>
<name>A0ABW0X3P9_9ACTN</name>
<dbReference type="RefSeq" id="WP_380225459.1">
    <property type="nucleotide sequence ID" value="NZ_JBHSOF010000012.1"/>
</dbReference>
<gene>
    <name evidence="3" type="ORF">ACFP3U_12375</name>
</gene>
<sequence length="236" mass="25935">MRSRHLAALSLAAALLVTGTAATQSAAATATAADVQADPTDCPREQYRPTAEDKLKYYCGFKELGPKTLPPTVAKLLTNYDRFGGLTPQQFLSWYRDGLDWKYPSEDGFRDVNGTIDRTTVEVPAGTKLDRFGAYFGRYLSRTNTSFPARALPPDSLNPVVEDNKEVESYHCYNVKTPFKVEQGTIASAFAQPGNGVQQYLNEKLKPADFGSAPYNVKTLLDKKILEPRPAADCLA</sequence>
<protein>
    <submittedName>
        <fullName evidence="3">TNT domain-containing protein</fullName>
    </submittedName>
</protein>
<dbReference type="EMBL" id="JBHSOF010000012">
    <property type="protein sequence ID" value="MFC5663779.1"/>
    <property type="molecule type" value="Genomic_DNA"/>
</dbReference>
<dbReference type="InterPro" id="IPR053024">
    <property type="entry name" value="Fungal_surface_NADase"/>
</dbReference>
<keyword evidence="1" id="KW-0732">Signal</keyword>
<dbReference type="PANTHER" id="PTHR42059">
    <property type="entry name" value="TNT DOMAIN-CONTAINING PROTEIN"/>
    <property type="match status" value="1"/>
</dbReference>
<feature type="domain" description="TNT" evidence="2">
    <location>
        <begin position="123"/>
        <end position="227"/>
    </location>
</feature>
<organism evidence="3 4">
    <name type="scientific">Kitasatospora misakiensis</name>
    <dbReference type="NCBI Taxonomy" id="67330"/>
    <lineage>
        <taxon>Bacteria</taxon>
        <taxon>Bacillati</taxon>
        <taxon>Actinomycetota</taxon>
        <taxon>Actinomycetes</taxon>
        <taxon>Kitasatosporales</taxon>
        <taxon>Streptomycetaceae</taxon>
        <taxon>Kitasatospora</taxon>
    </lineage>
</organism>
<dbReference type="Pfam" id="PF14021">
    <property type="entry name" value="TNT"/>
    <property type="match status" value="1"/>
</dbReference>
<dbReference type="InterPro" id="IPR025331">
    <property type="entry name" value="TNT"/>
</dbReference>
<comment type="caution">
    <text evidence="3">The sequence shown here is derived from an EMBL/GenBank/DDBJ whole genome shotgun (WGS) entry which is preliminary data.</text>
</comment>
<evidence type="ECO:0000313" key="4">
    <source>
        <dbReference type="Proteomes" id="UP001595975"/>
    </source>
</evidence>
<dbReference type="Proteomes" id="UP001595975">
    <property type="component" value="Unassembled WGS sequence"/>
</dbReference>
<evidence type="ECO:0000313" key="3">
    <source>
        <dbReference type="EMBL" id="MFC5663779.1"/>
    </source>
</evidence>
<keyword evidence="4" id="KW-1185">Reference proteome</keyword>
<evidence type="ECO:0000259" key="2">
    <source>
        <dbReference type="Pfam" id="PF14021"/>
    </source>
</evidence>
<reference evidence="4" key="1">
    <citation type="journal article" date="2019" name="Int. J. Syst. Evol. Microbiol.">
        <title>The Global Catalogue of Microorganisms (GCM) 10K type strain sequencing project: providing services to taxonomists for standard genome sequencing and annotation.</title>
        <authorList>
            <consortium name="The Broad Institute Genomics Platform"/>
            <consortium name="The Broad Institute Genome Sequencing Center for Infectious Disease"/>
            <person name="Wu L."/>
            <person name="Ma J."/>
        </authorList>
    </citation>
    <scope>NUCLEOTIDE SEQUENCE [LARGE SCALE GENOMIC DNA]</scope>
    <source>
        <strain evidence="4">CGMCC 4.1437</strain>
    </source>
</reference>